<proteinExistence type="predicted"/>
<evidence type="ECO:0000259" key="1">
    <source>
        <dbReference type="Pfam" id="PF03235"/>
    </source>
</evidence>
<dbReference type="AlphaFoldDB" id="A0A9Q9SQA4"/>
<name>A0A9Q9SQA4_9BURK</name>
<comment type="caution">
    <text evidence="2">The sequence shown here is derived from an EMBL/GenBank/DDBJ whole genome shotgun (WGS) entry which is preliminary data.</text>
</comment>
<organism evidence="2 3">
    <name type="scientific">Burkholderia arboris</name>
    <dbReference type="NCBI Taxonomy" id="488730"/>
    <lineage>
        <taxon>Bacteria</taxon>
        <taxon>Pseudomonadati</taxon>
        <taxon>Pseudomonadota</taxon>
        <taxon>Betaproteobacteria</taxon>
        <taxon>Burkholderiales</taxon>
        <taxon>Burkholderiaceae</taxon>
        <taxon>Burkholderia</taxon>
        <taxon>Burkholderia cepacia complex</taxon>
    </lineage>
</organism>
<dbReference type="InterPro" id="IPR004919">
    <property type="entry name" value="GmrSD_N"/>
</dbReference>
<dbReference type="RefSeq" id="WP_174994358.1">
    <property type="nucleotide sequence ID" value="NZ_CABVPX010000040.1"/>
</dbReference>
<accession>A0A9Q9SQA4</accession>
<dbReference type="PANTHER" id="PTHR39639:SF1">
    <property type="entry name" value="DUF262 DOMAIN-CONTAINING PROTEIN"/>
    <property type="match status" value="1"/>
</dbReference>
<dbReference type="EMBL" id="CABVPX010000040">
    <property type="protein sequence ID" value="VWC35429.1"/>
    <property type="molecule type" value="Genomic_DNA"/>
</dbReference>
<gene>
    <name evidence="2" type="ORF">BAR24066_06615</name>
</gene>
<evidence type="ECO:0000313" key="2">
    <source>
        <dbReference type="EMBL" id="VWC35429.1"/>
    </source>
</evidence>
<dbReference type="PANTHER" id="PTHR39639">
    <property type="entry name" value="CHROMOSOME 16, WHOLE GENOME SHOTGUN SEQUENCE"/>
    <property type="match status" value="1"/>
</dbReference>
<protein>
    <recommendedName>
        <fullName evidence="1">GmrSD restriction endonucleases N-terminal domain-containing protein</fullName>
    </recommendedName>
</protein>
<dbReference type="Proteomes" id="UP000494172">
    <property type="component" value="Unassembled WGS sequence"/>
</dbReference>
<dbReference type="Pfam" id="PF03235">
    <property type="entry name" value="GmrSD_N"/>
    <property type="match status" value="1"/>
</dbReference>
<sequence>MSQFELSELRASSVWNLYRMRERIQVNPDYQRSGEIWSMDKRRLLIDTVLNGFDMPKIYLHKFPRSKIIKGVTYDYAIVDGRQRLETLWSFIAGKIELSDDFEYYADPTIKANGMTYGDLAQNHPDLKTDFDNFTLNVIAIETEEQDLIEEMFSRLNEAVPLSAAEKRNARPGPVPKNTRDLCAEPFFVQKLPFNNKRYRHFDLAVKFIYNEQRGVVSDTKKAYLDRFALEHENESRVKKLAGYTAARKTVEEMANIFVDNDPLLRSIGMVMLYFHLFRLARNENWLDKITRRKLLSFDKRRIDNRKRAEEDITSASYDLLEFDRYAQSPNDAVALKFRLQVILKVVFGIDRTMESL</sequence>
<evidence type="ECO:0000313" key="3">
    <source>
        <dbReference type="Proteomes" id="UP000494172"/>
    </source>
</evidence>
<feature type="domain" description="GmrSD restriction endonucleases N-terminal" evidence="1">
    <location>
        <begin position="20"/>
        <end position="170"/>
    </location>
</feature>
<reference evidence="2 3" key="1">
    <citation type="submission" date="2019-09" db="EMBL/GenBank/DDBJ databases">
        <authorList>
            <person name="Depoorter E."/>
        </authorList>
    </citation>
    <scope>NUCLEOTIDE SEQUENCE [LARGE SCALE GENOMIC DNA]</scope>
    <source>
        <strain evidence="2">LMG 24066</strain>
    </source>
</reference>